<dbReference type="EMBL" id="VIIS01000911">
    <property type="protein sequence ID" value="KAF0303866.1"/>
    <property type="molecule type" value="Genomic_DNA"/>
</dbReference>
<evidence type="ECO:0000259" key="9">
    <source>
        <dbReference type="PROSITE" id="PS50222"/>
    </source>
</evidence>
<dbReference type="Pfam" id="PF00857">
    <property type="entry name" value="Isochorismatase"/>
    <property type="match status" value="1"/>
</dbReference>
<dbReference type="SUPFAM" id="SSF47473">
    <property type="entry name" value="EF-hand"/>
    <property type="match status" value="1"/>
</dbReference>
<gene>
    <name evidence="10" type="primary">pncA_1</name>
    <name evidence="11" type="synonym">pncA_0</name>
    <name evidence="11" type="ORF">FJT64_024228</name>
    <name evidence="10" type="ORF">FJT64_026486</name>
</gene>
<evidence type="ECO:0000313" key="10">
    <source>
        <dbReference type="EMBL" id="KAF0301170.1"/>
    </source>
</evidence>
<dbReference type="InterPro" id="IPR002048">
    <property type="entry name" value="EF_hand_dom"/>
</dbReference>
<dbReference type="InterPro" id="IPR018247">
    <property type="entry name" value="EF_Hand_1_Ca_BS"/>
</dbReference>
<dbReference type="Pfam" id="PF00036">
    <property type="entry name" value="EF-hand_1"/>
    <property type="match status" value="1"/>
</dbReference>
<dbReference type="GO" id="GO:0008936">
    <property type="term" value="F:nicotinamidase activity"/>
    <property type="evidence" value="ECO:0007669"/>
    <property type="project" value="UniProtKB-EC"/>
</dbReference>
<dbReference type="CDD" id="cd01011">
    <property type="entry name" value="nicotinamidase"/>
    <property type="match status" value="1"/>
</dbReference>
<feature type="domain" description="EF-hand" evidence="9">
    <location>
        <begin position="60"/>
        <end position="95"/>
    </location>
</feature>
<dbReference type="EC" id="3.5.1.19" evidence="7"/>
<keyword evidence="5" id="KW-0106">Calcium</keyword>
<sequence>MAEDCSEFFNRSDGHATLENGMDACLQAFDLDSDGKLSVDEFGALCRALFRDETGAPYPLEIKKLACMFSVFDTNQDGFIDSAEFQTCWSKWITPILRPITAFVIVDVQNDFISGSLAVCNCPAGHKGEEVVPVINSVLDSVKFDVVVYSLDWHPSDHISFVTNVANFPMHSSSKVSAEEAKVLDTVVFDSPVREQTLWPPHCIQESWGAQLHPDLKVMDEALTIKKGCNREIESYSAFFDNARESSTGLSEQLKQRFVTDVIVCGLATDVCVAATAMDALSEGFRTTVLEDACRGVNAEDIEKKKCAVAEQHGLVVDSAKAGAIAAGRDRPPELAYKLALDLAKN</sequence>
<dbReference type="PROSITE" id="PS50222">
    <property type="entry name" value="EF_HAND_2"/>
    <property type="match status" value="2"/>
</dbReference>
<dbReference type="PANTHER" id="PTHR11080">
    <property type="entry name" value="PYRAZINAMIDASE/NICOTINAMIDASE"/>
    <property type="match status" value="1"/>
</dbReference>
<proteinExistence type="inferred from homology"/>
<dbReference type="InterPro" id="IPR011992">
    <property type="entry name" value="EF-hand-dom_pair"/>
</dbReference>
<evidence type="ECO:0000256" key="5">
    <source>
        <dbReference type="ARBA" id="ARBA00022837"/>
    </source>
</evidence>
<dbReference type="InterPro" id="IPR052347">
    <property type="entry name" value="Isochorismatase_Nicotinamidase"/>
</dbReference>
<keyword evidence="2" id="KW-0662">Pyridine nucleotide biosynthesis</keyword>
<dbReference type="SUPFAM" id="SSF52499">
    <property type="entry name" value="Isochorismatase-like hydrolases"/>
    <property type="match status" value="1"/>
</dbReference>
<name>A0A6A4WBY6_AMPAM</name>
<dbReference type="Gene3D" id="1.10.238.10">
    <property type="entry name" value="EF-hand"/>
    <property type="match status" value="1"/>
</dbReference>
<dbReference type="GO" id="GO:0005509">
    <property type="term" value="F:calcium ion binding"/>
    <property type="evidence" value="ECO:0007669"/>
    <property type="project" value="InterPro"/>
</dbReference>
<evidence type="ECO:0000256" key="3">
    <source>
        <dbReference type="ARBA" id="ARBA00022723"/>
    </source>
</evidence>
<dbReference type="PROSITE" id="PS00018">
    <property type="entry name" value="EF_HAND_1"/>
    <property type="match status" value="2"/>
</dbReference>
<evidence type="ECO:0000256" key="7">
    <source>
        <dbReference type="ARBA" id="ARBA00039017"/>
    </source>
</evidence>
<dbReference type="CDD" id="cd00051">
    <property type="entry name" value="EFh"/>
    <property type="match status" value="1"/>
</dbReference>
<dbReference type="PANTHER" id="PTHR11080:SF2">
    <property type="entry name" value="LD05707P"/>
    <property type="match status" value="1"/>
</dbReference>
<dbReference type="Proteomes" id="UP000440578">
    <property type="component" value="Unassembled WGS sequence"/>
</dbReference>
<evidence type="ECO:0000256" key="6">
    <source>
        <dbReference type="ARBA" id="ARBA00037900"/>
    </source>
</evidence>
<reference evidence="10 12" key="1">
    <citation type="submission" date="2019-07" db="EMBL/GenBank/DDBJ databases">
        <title>Draft genome assembly of a fouling barnacle, Amphibalanus amphitrite (Darwin, 1854): The first reference genome for Thecostraca.</title>
        <authorList>
            <person name="Kim W."/>
        </authorList>
    </citation>
    <scope>NUCLEOTIDE SEQUENCE [LARGE SCALE GENOMIC DNA]</scope>
    <source>
        <strain evidence="10">SNU_AA5</strain>
        <tissue evidence="10">Soma without cirri and trophi</tissue>
    </source>
</reference>
<dbReference type="SMART" id="SM00054">
    <property type="entry name" value="EFh"/>
    <property type="match status" value="2"/>
</dbReference>
<dbReference type="EMBL" id="VIIS01001193">
    <property type="protein sequence ID" value="KAF0301170.1"/>
    <property type="molecule type" value="Genomic_DNA"/>
</dbReference>
<evidence type="ECO:0000313" key="11">
    <source>
        <dbReference type="EMBL" id="KAF0303866.1"/>
    </source>
</evidence>
<dbReference type="GO" id="GO:0019363">
    <property type="term" value="P:pyridine nucleotide biosynthetic process"/>
    <property type="evidence" value="ECO:0007669"/>
    <property type="project" value="UniProtKB-KW"/>
</dbReference>
<keyword evidence="12" id="KW-1185">Reference proteome</keyword>
<evidence type="ECO:0000256" key="1">
    <source>
        <dbReference type="ARBA" id="ARBA00006336"/>
    </source>
</evidence>
<dbReference type="AlphaFoldDB" id="A0A6A4WBY6"/>
<dbReference type="Gene3D" id="3.40.50.850">
    <property type="entry name" value="Isochorismatase-like"/>
    <property type="match status" value="1"/>
</dbReference>
<evidence type="ECO:0000256" key="4">
    <source>
        <dbReference type="ARBA" id="ARBA00022801"/>
    </source>
</evidence>
<dbReference type="OrthoDB" id="167809at2759"/>
<evidence type="ECO:0000256" key="2">
    <source>
        <dbReference type="ARBA" id="ARBA00022642"/>
    </source>
</evidence>
<comment type="similarity">
    <text evidence="1">Belongs to the isochorismatase family.</text>
</comment>
<comment type="caution">
    <text evidence="10">The sequence shown here is derived from an EMBL/GenBank/DDBJ whole genome shotgun (WGS) entry which is preliminary data.</text>
</comment>
<dbReference type="InterPro" id="IPR000868">
    <property type="entry name" value="Isochorismatase-like_dom"/>
</dbReference>
<protein>
    <recommendedName>
        <fullName evidence="7">nicotinamidase</fullName>
        <ecNumber evidence="7">3.5.1.19</ecNumber>
    </recommendedName>
    <alternativeName>
        <fullName evidence="8">Nicotinamide deamidase</fullName>
    </alternativeName>
</protein>
<evidence type="ECO:0000313" key="12">
    <source>
        <dbReference type="Proteomes" id="UP000440578"/>
    </source>
</evidence>
<comment type="pathway">
    <text evidence="6">Cofactor biosynthesis; nicotinate biosynthesis; nicotinate from nicotinamide: step 1/1.</text>
</comment>
<dbReference type="Pfam" id="PF13202">
    <property type="entry name" value="EF-hand_5"/>
    <property type="match status" value="1"/>
</dbReference>
<organism evidence="10 12">
    <name type="scientific">Amphibalanus amphitrite</name>
    <name type="common">Striped barnacle</name>
    <name type="synonym">Balanus amphitrite</name>
    <dbReference type="NCBI Taxonomy" id="1232801"/>
    <lineage>
        <taxon>Eukaryota</taxon>
        <taxon>Metazoa</taxon>
        <taxon>Ecdysozoa</taxon>
        <taxon>Arthropoda</taxon>
        <taxon>Crustacea</taxon>
        <taxon>Multicrustacea</taxon>
        <taxon>Cirripedia</taxon>
        <taxon>Thoracica</taxon>
        <taxon>Thoracicalcarea</taxon>
        <taxon>Balanomorpha</taxon>
        <taxon>Balanoidea</taxon>
        <taxon>Balanidae</taxon>
        <taxon>Amphibalaninae</taxon>
        <taxon>Amphibalanus</taxon>
    </lineage>
</organism>
<keyword evidence="3" id="KW-0479">Metal-binding</keyword>
<dbReference type="InterPro" id="IPR036380">
    <property type="entry name" value="Isochorismatase-like_sf"/>
</dbReference>
<keyword evidence="4" id="KW-0378">Hydrolase</keyword>
<evidence type="ECO:0000256" key="8">
    <source>
        <dbReference type="ARBA" id="ARBA00043224"/>
    </source>
</evidence>
<feature type="domain" description="EF-hand" evidence="9">
    <location>
        <begin position="17"/>
        <end position="52"/>
    </location>
</feature>
<accession>A0A6A4WBY6</accession>